<protein>
    <recommendedName>
        <fullName evidence="3">Polysaccharide biosynthesis protein GumN</fullName>
    </recommendedName>
</protein>
<accession>A0A0C1L156</accession>
<dbReference type="AlphaFoldDB" id="A0A0C1L156"/>
<evidence type="ECO:0000313" key="2">
    <source>
        <dbReference type="Proteomes" id="UP000031408"/>
    </source>
</evidence>
<dbReference type="Pfam" id="PF01963">
    <property type="entry name" value="TraB_PrgY_gumN"/>
    <property type="match status" value="1"/>
</dbReference>
<dbReference type="OrthoDB" id="9798714at2"/>
<keyword evidence="2" id="KW-1185">Reference proteome</keyword>
<dbReference type="EMBL" id="JSVC01000017">
    <property type="protein sequence ID" value="KIC93752.1"/>
    <property type="molecule type" value="Genomic_DNA"/>
</dbReference>
<sequence>MRLYLTVIVLTFCCGLSAQQPDESHSLLWEITGKGLKQPSYLFGTMHILCAEDAQLSDSLQFSIEQSGLVYFEVDMDNTAELLGIFKHIRMNNNKKLSDLLTTAEYQRVQRYFMENRSILPLSMMERFKPYFIAAMLSESKMPCETRNGMEEVIMRFVKKQQKEILGLETIAFQASVFDSIPYEEQAKELLKAIDSAGKQDTMTVKMLEVYRQQDLEAIEKLTQQEDGGVGAYLDLFLFGRNAKWIPVIDSAVQHGTVLVAVGAAHLPGEKGVIALLRRSGYTLRPMRHEVNRKTL</sequence>
<dbReference type="InterPro" id="IPR002816">
    <property type="entry name" value="TraB/PrgY/GumN_fam"/>
</dbReference>
<comment type="caution">
    <text evidence="1">The sequence shown here is derived from an EMBL/GenBank/DDBJ whole genome shotgun (WGS) entry which is preliminary data.</text>
</comment>
<reference evidence="1 2" key="1">
    <citation type="submission" date="2014-11" db="EMBL/GenBank/DDBJ databases">
        <title>Genome sequence of Flavihumibacter solisilvae 3-3.</title>
        <authorList>
            <person name="Zhou G."/>
            <person name="Li M."/>
            <person name="Wang G."/>
        </authorList>
    </citation>
    <scope>NUCLEOTIDE SEQUENCE [LARGE SCALE GENOMIC DNA]</scope>
    <source>
        <strain evidence="1 2">3-3</strain>
    </source>
</reference>
<dbReference type="STRING" id="1349421.OI18_15390"/>
<dbReference type="PANTHER" id="PTHR40590:SF1">
    <property type="entry name" value="CYTOPLASMIC PROTEIN"/>
    <property type="match status" value="1"/>
</dbReference>
<evidence type="ECO:0008006" key="3">
    <source>
        <dbReference type="Google" id="ProtNLM"/>
    </source>
</evidence>
<dbReference type="RefSeq" id="WP_082037996.1">
    <property type="nucleotide sequence ID" value="NZ_JSVC01000017.1"/>
</dbReference>
<gene>
    <name evidence="1" type="ORF">OI18_15390</name>
</gene>
<proteinExistence type="predicted"/>
<dbReference type="Proteomes" id="UP000031408">
    <property type="component" value="Unassembled WGS sequence"/>
</dbReference>
<evidence type="ECO:0000313" key="1">
    <source>
        <dbReference type="EMBL" id="KIC93752.1"/>
    </source>
</evidence>
<organism evidence="1 2">
    <name type="scientific">Flavihumibacter solisilvae</name>
    <dbReference type="NCBI Taxonomy" id="1349421"/>
    <lineage>
        <taxon>Bacteria</taxon>
        <taxon>Pseudomonadati</taxon>
        <taxon>Bacteroidota</taxon>
        <taxon>Chitinophagia</taxon>
        <taxon>Chitinophagales</taxon>
        <taxon>Chitinophagaceae</taxon>
        <taxon>Flavihumibacter</taxon>
    </lineage>
</organism>
<dbReference type="InterPro" id="IPR047111">
    <property type="entry name" value="YbaP-like"/>
</dbReference>
<name>A0A0C1L156_9BACT</name>
<dbReference type="PANTHER" id="PTHR40590">
    <property type="entry name" value="CYTOPLASMIC PROTEIN-RELATED"/>
    <property type="match status" value="1"/>
</dbReference>
<dbReference type="CDD" id="cd14789">
    <property type="entry name" value="Tiki"/>
    <property type="match status" value="1"/>
</dbReference>